<dbReference type="Proteomes" id="UP000629371">
    <property type="component" value="Unassembled WGS sequence"/>
</dbReference>
<evidence type="ECO:0000313" key="2">
    <source>
        <dbReference type="Proteomes" id="UP000629371"/>
    </source>
</evidence>
<accession>A0ABS1MQ58</accession>
<dbReference type="RefSeq" id="WP_201802749.1">
    <property type="nucleotide sequence ID" value="NZ_JAERRI010000005.1"/>
</dbReference>
<gene>
    <name evidence="1" type="ORF">JK360_10945</name>
</gene>
<sequence>MGFLLWLNEGFVTEGFMTENFVTEDFGTENFVTENFVGRLWGTSGKWICDGSGL</sequence>
<keyword evidence="2" id="KW-1185">Reference proteome</keyword>
<name>A0ABS1MQ58_9ACTN</name>
<reference evidence="1 2" key="1">
    <citation type="submission" date="2021-01" db="EMBL/GenBank/DDBJ databases">
        <title>WGS of actinomycetes isolated from Thailand.</title>
        <authorList>
            <person name="Thawai C."/>
        </authorList>
    </citation>
    <scope>NUCLEOTIDE SEQUENCE [LARGE SCALE GENOMIC DNA]</scope>
    <source>
        <strain evidence="1 2">CH9-7</strain>
    </source>
</reference>
<organism evidence="1 2">
    <name type="scientific">Streptomyces siderophoricus</name>
    <dbReference type="NCBI Taxonomy" id="2802281"/>
    <lineage>
        <taxon>Bacteria</taxon>
        <taxon>Bacillati</taxon>
        <taxon>Actinomycetota</taxon>
        <taxon>Actinomycetes</taxon>
        <taxon>Kitasatosporales</taxon>
        <taxon>Streptomycetaceae</taxon>
        <taxon>Streptomyces</taxon>
    </lineage>
</organism>
<evidence type="ECO:0000313" key="1">
    <source>
        <dbReference type="EMBL" id="MBL1089910.1"/>
    </source>
</evidence>
<proteinExistence type="predicted"/>
<protein>
    <submittedName>
        <fullName evidence="1">Uncharacterized protein</fullName>
    </submittedName>
</protein>
<dbReference type="EMBL" id="JAERRI010000005">
    <property type="protein sequence ID" value="MBL1089910.1"/>
    <property type="molecule type" value="Genomic_DNA"/>
</dbReference>
<comment type="caution">
    <text evidence="1">The sequence shown here is derived from an EMBL/GenBank/DDBJ whole genome shotgun (WGS) entry which is preliminary data.</text>
</comment>